<dbReference type="Proteomes" id="UP000035721">
    <property type="component" value="Unassembled WGS sequence"/>
</dbReference>
<feature type="compositionally biased region" description="Polar residues" evidence="4">
    <location>
        <begin position="30"/>
        <end position="39"/>
    </location>
</feature>
<dbReference type="PANTHER" id="PTHR43248">
    <property type="entry name" value="2-SUCCINYL-6-HYDROXY-2,4-CYCLOHEXADIENE-1-CARBOXYLATE SYNTHASE"/>
    <property type="match status" value="1"/>
</dbReference>
<dbReference type="AlphaFoldDB" id="A0A077LZG4"/>
<comment type="caution">
    <text evidence="8">The sequence shown here is derived from an EMBL/GenBank/DDBJ whole genome shotgun (WGS) entry which is preliminary data.</text>
</comment>
<name>A0A077LZG4_9MICO</name>
<dbReference type="InterPro" id="IPR029058">
    <property type="entry name" value="AB_hydrolase_fold"/>
</dbReference>
<evidence type="ECO:0000313" key="9">
    <source>
        <dbReference type="Proteomes" id="UP000035721"/>
    </source>
</evidence>
<gene>
    <name evidence="8" type="ORF">BN12_3960008</name>
</gene>
<dbReference type="RefSeq" id="WP_048555666.1">
    <property type="nucleotide sequence ID" value="NZ_HF570958.1"/>
</dbReference>
<evidence type="ECO:0000259" key="6">
    <source>
        <dbReference type="Pfam" id="PF00561"/>
    </source>
</evidence>
<evidence type="ECO:0000313" key="8">
    <source>
        <dbReference type="EMBL" id="CCH79016.1"/>
    </source>
</evidence>
<feature type="region of interest" description="Disordered" evidence="4">
    <location>
        <begin position="26"/>
        <end position="48"/>
    </location>
</feature>
<keyword evidence="2 5" id="KW-0732">Signal</keyword>
<sequence length="515" mass="54535">MSPARRAALVASVLAVVLGASACDALPGRRSSSPTTSHVAEQPPPAGEESLARYYEQKLMWKACGNNDCTKLTVPVDYADPGGATIQLAVLKVPAKKQSGKLGALVVNPGGPGGSGVDYAQAADFIVGKPVRERYDVVGFDPRGVGRSAPITCLSDSALDAFLSFDPTPETPAQVQAFAANARKLPDACKAKGDPLLPHVSTEDAARDMDILRAALGEKQLTYLGKSYGTFLGATYAGLFPKQVGRFVLDGVVPPDLTSEQVNLGQAEGFERATRAWAADCAGRSDCPLGRSTEQVMQGLRDLFATLSDNPLTKTGDPSVPELNEGWASLGVGEALYDQSLWPDLNDALRAIVDDKDGSQLMALADRYADREHGGGYASNLMQVIYAVNCLDRPEPSSLAAHAAAARAAEKVAPTWGAFIMWSSLPCAYWPDQPTAPPKKVTAAGSNLIVVVGTTRDPATPYEWSVRLNDELAHSTLITFDGDGHTAYTRSNSCVDDAIDDYYVDGTAPKADLRC</sequence>
<feature type="chain" id="PRO_5001720853" evidence="5">
    <location>
        <begin position="23"/>
        <end position="515"/>
    </location>
</feature>
<dbReference type="Gene3D" id="3.40.50.1820">
    <property type="entry name" value="alpha/beta hydrolase"/>
    <property type="match status" value="1"/>
</dbReference>
<proteinExistence type="inferred from homology"/>
<keyword evidence="3" id="KW-0378">Hydrolase</keyword>
<protein>
    <submittedName>
        <fullName evidence="8">Uncharacterized protein</fullName>
    </submittedName>
</protein>
<dbReference type="InterPro" id="IPR013595">
    <property type="entry name" value="Pept_S33_TAP-like_C"/>
</dbReference>
<dbReference type="PROSITE" id="PS51257">
    <property type="entry name" value="PROKAR_LIPOPROTEIN"/>
    <property type="match status" value="1"/>
</dbReference>
<dbReference type="SUPFAM" id="SSF53474">
    <property type="entry name" value="alpha/beta-Hydrolases"/>
    <property type="match status" value="1"/>
</dbReference>
<accession>A0A077LZG4</accession>
<evidence type="ECO:0000256" key="5">
    <source>
        <dbReference type="SAM" id="SignalP"/>
    </source>
</evidence>
<dbReference type="PANTHER" id="PTHR43248:SF29">
    <property type="entry name" value="TRIPEPTIDYL AMINOPEPTIDASE"/>
    <property type="match status" value="1"/>
</dbReference>
<feature type="domain" description="AB hydrolase-1" evidence="6">
    <location>
        <begin position="104"/>
        <end position="290"/>
    </location>
</feature>
<evidence type="ECO:0000256" key="1">
    <source>
        <dbReference type="ARBA" id="ARBA00010088"/>
    </source>
</evidence>
<dbReference type="EMBL" id="CAJB01000330">
    <property type="protein sequence ID" value="CCH79016.1"/>
    <property type="molecule type" value="Genomic_DNA"/>
</dbReference>
<dbReference type="STRING" id="1194083.BN12_3960008"/>
<evidence type="ECO:0000256" key="3">
    <source>
        <dbReference type="ARBA" id="ARBA00022801"/>
    </source>
</evidence>
<dbReference type="GO" id="GO:0016787">
    <property type="term" value="F:hydrolase activity"/>
    <property type="evidence" value="ECO:0007669"/>
    <property type="project" value="UniProtKB-KW"/>
</dbReference>
<dbReference type="InterPro" id="IPR000073">
    <property type="entry name" value="AB_hydrolase_1"/>
</dbReference>
<keyword evidence="9" id="KW-1185">Reference proteome</keyword>
<evidence type="ECO:0000259" key="7">
    <source>
        <dbReference type="Pfam" id="PF08386"/>
    </source>
</evidence>
<reference evidence="8 9" key="1">
    <citation type="journal article" date="2013" name="ISME J.">
        <title>A metabolic model for members of the genus Tetrasphaera involved in enhanced biological phosphorus removal.</title>
        <authorList>
            <person name="Kristiansen R."/>
            <person name="Nguyen H.T.T."/>
            <person name="Saunders A.M."/>
            <person name="Nielsen J.L."/>
            <person name="Wimmer R."/>
            <person name="Le V.Q."/>
            <person name="McIlroy S.J."/>
            <person name="Petrovski S."/>
            <person name="Seviour R.J."/>
            <person name="Calteau A."/>
            <person name="Nielsen K.L."/>
            <person name="Nielsen P.H."/>
        </authorList>
    </citation>
    <scope>NUCLEOTIDE SEQUENCE [LARGE SCALE GENOMIC DNA]</scope>
    <source>
        <strain evidence="8 9">T1-X7</strain>
    </source>
</reference>
<dbReference type="Pfam" id="PF00561">
    <property type="entry name" value="Abhydrolase_1"/>
    <property type="match status" value="1"/>
</dbReference>
<dbReference type="InterPro" id="IPR051601">
    <property type="entry name" value="Serine_prot/Carboxylest_S33"/>
</dbReference>
<organism evidence="8 9">
    <name type="scientific">Nostocoides japonicum T1-X7</name>
    <dbReference type="NCBI Taxonomy" id="1194083"/>
    <lineage>
        <taxon>Bacteria</taxon>
        <taxon>Bacillati</taxon>
        <taxon>Actinomycetota</taxon>
        <taxon>Actinomycetes</taxon>
        <taxon>Micrococcales</taxon>
        <taxon>Intrasporangiaceae</taxon>
        <taxon>Nostocoides</taxon>
    </lineage>
</organism>
<feature type="signal peptide" evidence="5">
    <location>
        <begin position="1"/>
        <end position="22"/>
    </location>
</feature>
<feature type="domain" description="Peptidase S33 tripeptidyl aminopeptidase-like C-terminal" evidence="7">
    <location>
        <begin position="414"/>
        <end position="515"/>
    </location>
</feature>
<evidence type="ECO:0000256" key="2">
    <source>
        <dbReference type="ARBA" id="ARBA00022729"/>
    </source>
</evidence>
<comment type="similarity">
    <text evidence="1">Belongs to the peptidase S33 family.</text>
</comment>
<dbReference type="Pfam" id="PF08386">
    <property type="entry name" value="Abhydrolase_4"/>
    <property type="match status" value="1"/>
</dbReference>
<evidence type="ECO:0000256" key="4">
    <source>
        <dbReference type="SAM" id="MobiDB-lite"/>
    </source>
</evidence>